<accession>A0ABW3F2U0</accession>
<comment type="caution">
    <text evidence="4">The sequence shown here is derived from an EMBL/GenBank/DDBJ whole genome shotgun (WGS) entry which is preliminary data.</text>
</comment>
<dbReference type="EMBL" id="JBHTJA010000114">
    <property type="protein sequence ID" value="MFD0905069.1"/>
    <property type="molecule type" value="Genomic_DNA"/>
</dbReference>
<dbReference type="InterPro" id="IPR012338">
    <property type="entry name" value="Beta-lactam/transpept-like"/>
</dbReference>
<evidence type="ECO:0000259" key="3">
    <source>
        <dbReference type="Pfam" id="PF21922"/>
    </source>
</evidence>
<dbReference type="InterPro" id="IPR001460">
    <property type="entry name" value="PCN-bd_Tpept"/>
</dbReference>
<dbReference type="Pfam" id="PF00905">
    <property type="entry name" value="Transpeptidase"/>
    <property type="match status" value="1"/>
</dbReference>
<feature type="domain" description="Penicillin binding protein A dimerisation" evidence="3">
    <location>
        <begin position="56"/>
        <end position="137"/>
    </location>
</feature>
<evidence type="ECO:0000259" key="2">
    <source>
        <dbReference type="Pfam" id="PF00905"/>
    </source>
</evidence>
<reference evidence="5" key="1">
    <citation type="journal article" date="2019" name="Int. J. Syst. Evol. Microbiol.">
        <title>The Global Catalogue of Microorganisms (GCM) 10K type strain sequencing project: providing services to taxonomists for standard genome sequencing and annotation.</title>
        <authorList>
            <consortium name="The Broad Institute Genomics Platform"/>
            <consortium name="The Broad Institute Genome Sequencing Center for Infectious Disease"/>
            <person name="Wu L."/>
            <person name="Ma J."/>
        </authorList>
    </citation>
    <scope>NUCLEOTIDE SEQUENCE [LARGE SCALE GENOMIC DNA]</scope>
    <source>
        <strain evidence="5">JCM 31202</strain>
    </source>
</reference>
<dbReference type="Gene3D" id="3.40.710.10">
    <property type="entry name" value="DD-peptidase/beta-lactamase superfamily"/>
    <property type="match status" value="1"/>
</dbReference>
<feature type="region of interest" description="Disordered" evidence="1">
    <location>
        <begin position="240"/>
        <end position="264"/>
    </location>
</feature>
<feature type="domain" description="Penicillin-binding protein transpeptidase" evidence="2">
    <location>
        <begin position="162"/>
        <end position="476"/>
    </location>
</feature>
<dbReference type="RefSeq" id="WP_378305593.1">
    <property type="nucleotide sequence ID" value="NZ_JBHTJA010000114.1"/>
</dbReference>
<organism evidence="4 5">
    <name type="scientific">Actinomadura sediminis</name>
    <dbReference type="NCBI Taxonomy" id="1038904"/>
    <lineage>
        <taxon>Bacteria</taxon>
        <taxon>Bacillati</taxon>
        <taxon>Actinomycetota</taxon>
        <taxon>Actinomycetes</taxon>
        <taxon>Streptosporangiales</taxon>
        <taxon>Thermomonosporaceae</taxon>
        <taxon>Actinomadura</taxon>
    </lineage>
</organism>
<gene>
    <name evidence="4" type="ORF">ACFQ11_32150</name>
</gene>
<dbReference type="Proteomes" id="UP001596972">
    <property type="component" value="Unassembled WGS sequence"/>
</dbReference>
<dbReference type="PANTHER" id="PTHR30627:SF24">
    <property type="entry name" value="PENICILLIN-BINDING PROTEIN 4B"/>
    <property type="match status" value="1"/>
</dbReference>
<evidence type="ECO:0000313" key="5">
    <source>
        <dbReference type="Proteomes" id="UP001596972"/>
    </source>
</evidence>
<proteinExistence type="predicted"/>
<evidence type="ECO:0000256" key="1">
    <source>
        <dbReference type="SAM" id="MobiDB-lite"/>
    </source>
</evidence>
<evidence type="ECO:0000313" key="4">
    <source>
        <dbReference type="EMBL" id="MFD0905069.1"/>
    </source>
</evidence>
<keyword evidence="5" id="KW-1185">Reference proteome</keyword>
<dbReference type="Gene3D" id="3.90.1310.10">
    <property type="entry name" value="Penicillin-binding protein 2a (Domain 2)"/>
    <property type="match status" value="1"/>
</dbReference>
<protein>
    <submittedName>
        <fullName evidence="4">Peptidoglycan D,D-transpeptidase FtsI family protein</fullName>
    </submittedName>
</protein>
<dbReference type="InterPro" id="IPR050515">
    <property type="entry name" value="Beta-lactam/transpept"/>
</dbReference>
<sequence length="481" mass="50655">MRPGMDRALARTWVLTLLMILALMINVTYVQAFQAQDLRDSALNPRRLTDRFTVDRGPIVADGERLAWSEPVDGGEKYQRHYRDGPAFAPVTGYFSVFSETGLEAAANHVLDGGDPRLATTNIVDKLVGDPVPGGTVEATVDADAQRVAYRALQESGARRAAAVALDAETGAILVMASTPSYDPGAVSTLDREEARQAFERLDDRPLKPLLNKATEEVYPPGSSFKTVVAAAKLEAGADTGTQVRAGSSYRPPQGGRPIGNSHGGTCSEARVPLIEAYAESCNTTFAHMGAEGLGHDAVAEEADEFGFGERIPIEDRMTAAASVFPDTDSPALTALASIGQGSTVATPLQMAMVVGGVLNDGEVMKPHLIAELRAADGTTVGRASPERFARPLTSGEAADLRAMMEAVVERGTGRSLRGTSVLGGKTGTADVAGRPYNDRWFIGYGPREDPRYAVAVMTEAPGAGIESGPIAAEIIDALAA</sequence>
<dbReference type="PANTHER" id="PTHR30627">
    <property type="entry name" value="PEPTIDOGLYCAN D,D-TRANSPEPTIDASE"/>
    <property type="match status" value="1"/>
</dbReference>
<name>A0ABW3F2U0_9ACTN</name>
<dbReference type="SUPFAM" id="SSF56601">
    <property type="entry name" value="beta-lactamase/transpeptidase-like"/>
    <property type="match status" value="1"/>
</dbReference>
<dbReference type="Pfam" id="PF21922">
    <property type="entry name" value="PBP_dimer_2"/>
    <property type="match status" value="1"/>
</dbReference>
<dbReference type="InterPro" id="IPR054120">
    <property type="entry name" value="PBPA_dimer"/>
</dbReference>